<gene>
    <name evidence="2" type="ORF">SAMN05444408_12119</name>
</gene>
<keyword evidence="1" id="KW-1133">Transmembrane helix</keyword>
<dbReference type="EMBL" id="FQVO01000021">
    <property type="protein sequence ID" value="SHF44302.1"/>
    <property type="molecule type" value="Genomic_DNA"/>
</dbReference>
<feature type="transmembrane region" description="Helical" evidence="1">
    <location>
        <begin position="71"/>
        <end position="89"/>
    </location>
</feature>
<evidence type="ECO:0000256" key="1">
    <source>
        <dbReference type="SAM" id="Phobius"/>
    </source>
</evidence>
<evidence type="ECO:0000313" key="2">
    <source>
        <dbReference type="EMBL" id="SHF44302.1"/>
    </source>
</evidence>
<keyword evidence="1" id="KW-0472">Membrane</keyword>
<keyword evidence="3" id="KW-1185">Reference proteome</keyword>
<organism evidence="2 3">
    <name type="scientific">Chryseobacterium takakiae</name>
    <dbReference type="NCBI Taxonomy" id="1302685"/>
    <lineage>
        <taxon>Bacteria</taxon>
        <taxon>Pseudomonadati</taxon>
        <taxon>Bacteroidota</taxon>
        <taxon>Flavobacteriia</taxon>
        <taxon>Flavobacteriales</taxon>
        <taxon>Weeksellaceae</taxon>
        <taxon>Chryseobacterium group</taxon>
        <taxon>Chryseobacterium</taxon>
    </lineage>
</organism>
<dbReference type="AlphaFoldDB" id="A0A1M5BPX4"/>
<sequence>MLSKQKLIAFTELIFIVFTTNSNNLRKGNDLLSPYEQFFQIVSIISTITLSFVYIYFTLKKINIFDRNVKLAYLFANFIILIFYFWKINIFRDSFYIPLIILIAIKSIIFSFYFYIINLRNQNK</sequence>
<dbReference type="Proteomes" id="UP000184236">
    <property type="component" value="Unassembled WGS sequence"/>
</dbReference>
<evidence type="ECO:0000313" key="3">
    <source>
        <dbReference type="Proteomes" id="UP000184236"/>
    </source>
</evidence>
<accession>A0A1M5BPX4</accession>
<protein>
    <submittedName>
        <fullName evidence="2">Uncharacterized protein</fullName>
    </submittedName>
</protein>
<dbReference type="STRING" id="1302685.SAMN05444408_12119"/>
<keyword evidence="1" id="KW-0812">Transmembrane</keyword>
<reference evidence="3" key="1">
    <citation type="submission" date="2016-11" db="EMBL/GenBank/DDBJ databases">
        <authorList>
            <person name="Varghese N."/>
            <person name="Submissions S."/>
        </authorList>
    </citation>
    <scope>NUCLEOTIDE SEQUENCE [LARGE SCALE GENOMIC DNA]</scope>
    <source>
        <strain evidence="3">DSM 26898</strain>
    </source>
</reference>
<name>A0A1M5BPX4_9FLAO</name>
<feature type="transmembrane region" description="Helical" evidence="1">
    <location>
        <begin position="95"/>
        <end position="116"/>
    </location>
</feature>
<proteinExistence type="predicted"/>
<feature type="transmembrane region" description="Helical" evidence="1">
    <location>
        <begin position="38"/>
        <end position="59"/>
    </location>
</feature>